<dbReference type="OrthoDB" id="10268011at2759"/>
<dbReference type="Pfam" id="PF02137">
    <property type="entry name" value="A_deamin"/>
    <property type="match status" value="1"/>
</dbReference>
<dbReference type="PANTHER" id="PTHR47803">
    <property type="entry name" value="TRNA-SPECIFIC ADENOSINE DEAMINASE 1"/>
    <property type="match status" value="1"/>
</dbReference>
<dbReference type="AlphaFoldDB" id="A0A6A5Z4T8"/>
<accession>A0A6A5Z4T8</accession>
<feature type="domain" description="A to I editase" evidence="1">
    <location>
        <begin position="1"/>
        <end position="325"/>
    </location>
</feature>
<dbReference type="GO" id="GO:0002100">
    <property type="term" value="P:tRNA wobble adenosine to inosine editing"/>
    <property type="evidence" value="ECO:0007669"/>
    <property type="project" value="InterPro"/>
</dbReference>
<dbReference type="Proteomes" id="UP000799770">
    <property type="component" value="Unassembled WGS sequence"/>
</dbReference>
<protein>
    <submittedName>
        <fullName evidence="2">Adenosine deaminase/editase</fullName>
    </submittedName>
</protein>
<dbReference type="InterPro" id="IPR042935">
    <property type="entry name" value="Tad1"/>
</dbReference>
<keyword evidence="3" id="KW-1185">Reference proteome</keyword>
<dbReference type="PANTHER" id="PTHR47803:SF1">
    <property type="entry name" value="TRNA-SPECIFIC ADENOSINE DEAMINASE 1"/>
    <property type="match status" value="1"/>
</dbReference>
<evidence type="ECO:0000313" key="2">
    <source>
        <dbReference type="EMBL" id="KAF2114440.1"/>
    </source>
</evidence>
<dbReference type="PROSITE" id="PS50141">
    <property type="entry name" value="A_DEAMIN_EDITASE"/>
    <property type="match status" value="1"/>
</dbReference>
<name>A0A6A5Z4T8_9PLEO</name>
<reference evidence="2" key="1">
    <citation type="journal article" date="2020" name="Stud. Mycol.">
        <title>101 Dothideomycetes genomes: a test case for predicting lifestyles and emergence of pathogens.</title>
        <authorList>
            <person name="Haridas S."/>
            <person name="Albert R."/>
            <person name="Binder M."/>
            <person name="Bloem J."/>
            <person name="Labutti K."/>
            <person name="Salamov A."/>
            <person name="Andreopoulos B."/>
            <person name="Baker S."/>
            <person name="Barry K."/>
            <person name="Bills G."/>
            <person name="Bluhm B."/>
            <person name="Cannon C."/>
            <person name="Castanera R."/>
            <person name="Culley D."/>
            <person name="Daum C."/>
            <person name="Ezra D."/>
            <person name="Gonzalez J."/>
            <person name="Henrissat B."/>
            <person name="Kuo A."/>
            <person name="Liang C."/>
            <person name="Lipzen A."/>
            <person name="Lutzoni F."/>
            <person name="Magnuson J."/>
            <person name="Mondo S."/>
            <person name="Nolan M."/>
            <person name="Ohm R."/>
            <person name="Pangilinan J."/>
            <person name="Park H.-J."/>
            <person name="Ramirez L."/>
            <person name="Alfaro M."/>
            <person name="Sun H."/>
            <person name="Tritt A."/>
            <person name="Yoshinaga Y."/>
            <person name="Zwiers L.-H."/>
            <person name="Turgeon B."/>
            <person name="Goodwin S."/>
            <person name="Spatafora J."/>
            <person name="Crous P."/>
            <person name="Grigoriev I."/>
        </authorList>
    </citation>
    <scope>NUCLEOTIDE SEQUENCE</scope>
    <source>
        <strain evidence="2">CBS 627.86</strain>
    </source>
</reference>
<evidence type="ECO:0000259" key="1">
    <source>
        <dbReference type="PROSITE" id="PS50141"/>
    </source>
</evidence>
<gene>
    <name evidence="2" type="ORF">BDV96DRAFT_97838</name>
</gene>
<evidence type="ECO:0000313" key="3">
    <source>
        <dbReference type="Proteomes" id="UP000799770"/>
    </source>
</evidence>
<proteinExistence type="predicted"/>
<dbReference type="GO" id="GO:0003723">
    <property type="term" value="F:RNA binding"/>
    <property type="evidence" value="ECO:0007669"/>
    <property type="project" value="InterPro"/>
</dbReference>
<dbReference type="GO" id="GO:0043829">
    <property type="term" value="F:tRNA-specific adenosine-37 deaminase activity"/>
    <property type="evidence" value="ECO:0007669"/>
    <property type="project" value="TreeGrafter"/>
</dbReference>
<dbReference type="EMBL" id="ML977325">
    <property type="protein sequence ID" value="KAF2114440.1"/>
    <property type="molecule type" value="Genomic_DNA"/>
</dbReference>
<dbReference type="SMART" id="SM00552">
    <property type="entry name" value="ADEAMc"/>
    <property type="match status" value="1"/>
</dbReference>
<dbReference type="InterPro" id="IPR002466">
    <property type="entry name" value="A_deamin"/>
</dbReference>
<sequence>MKVLPHTSLPKANGNVLHDWHAEVVAIRAFNRFLLDECKLLSTPPYHQSHYIRQRGEHERTKAEYQPFTVKEDVDIHMYCSEAPCGDASMELTMAAQEDATPWASAPPTISQASNSESSDTALELLALRGRSNFSYLGAVRLKPSRPDAPPTLSKSCSDKLAMKQCTSLLSSTTSLLISPRNAYFSSLVLPKSQHVETACTRAFSRQGRMSGITPEVERRWRESGSGYRFRPFDVRTTEREYEWSRRRVAEGVKAVPSNLSAVYTPHLQETLIGGTLQGRKQFDPRGASAVCRRSMWKHAAEVAGIVGLPVLIEALGKARYIEVKEDRMMAERRSIKDVVYSEALKGWVRNTGGVDFGLDEIT</sequence>
<organism evidence="2 3">
    <name type="scientific">Lophiotrema nucula</name>
    <dbReference type="NCBI Taxonomy" id="690887"/>
    <lineage>
        <taxon>Eukaryota</taxon>
        <taxon>Fungi</taxon>
        <taxon>Dikarya</taxon>
        <taxon>Ascomycota</taxon>
        <taxon>Pezizomycotina</taxon>
        <taxon>Dothideomycetes</taxon>
        <taxon>Pleosporomycetidae</taxon>
        <taxon>Pleosporales</taxon>
        <taxon>Lophiotremataceae</taxon>
        <taxon>Lophiotrema</taxon>
    </lineage>
</organism>